<dbReference type="WBParaSite" id="PSU_v2.g16358.t1">
    <property type="protein sequence ID" value="PSU_v2.g16358.t1"/>
    <property type="gene ID" value="PSU_v2.g16358"/>
</dbReference>
<dbReference type="Proteomes" id="UP000887577">
    <property type="component" value="Unplaced"/>
</dbReference>
<reference evidence="2" key="1">
    <citation type="submission" date="2022-11" db="UniProtKB">
        <authorList>
            <consortium name="WormBaseParasite"/>
        </authorList>
    </citation>
    <scope>IDENTIFICATION</scope>
</reference>
<protein>
    <submittedName>
        <fullName evidence="2">Uncharacterized protein</fullName>
    </submittedName>
</protein>
<dbReference type="AlphaFoldDB" id="A0A914YAP9"/>
<organism evidence="1 2">
    <name type="scientific">Panagrolaimus superbus</name>
    <dbReference type="NCBI Taxonomy" id="310955"/>
    <lineage>
        <taxon>Eukaryota</taxon>
        <taxon>Metazoa</taxon>
        <taxon>Ecdysozoa</taxon>
        <taxon>Nematoda</taxon>
        <taxon>Chromadorea</taxon>
        <taxon>Rhabditida</taxon>
        <taxon>Tylenchina</taxon>
        <taxon>Panagrolaimomorpha</taxon>
        <taxon>Panagrolaimoidea</taxon>
        <taxon>Panagrolaimidae</taxon>
        <taxon>Panagrolaimus</taxon>
    </lineage>
</organism>
<proteinExistence type="predicted"/>
<evidence type="ECO:0000313" key="2">
    <source>
        <dbReference type="WBParaSite" id="PSU_v2.g16358.t1"/>
    </source>
</evidence>
<sequence length="174" mass="19423">MNFSPNLTFSDDILREGEAAESYNAAPSQNISLQSQFSELVDASIFDQAFVENDRNDLDNTLTDENFDLPETQNILDYSTDNQSSQVETVVQTIDDVDISKAAPKEETAAGIVANSSSSVLMMSDEPSRVSTFRHFSSTNHVSFGVKFEKCLDTAQKDNLERILKTKMKFVFLQ</sequence>
<evidence type="ECO:0000313" key="1">
    <source>
        <dbReference type="Proteomes" id="UP000887577"/>
    </source>
</evidence>
<name>A0A914YAP9_9BILA</name>
<accession>A0A914YAP9</accession>
<keyword evidence="1" id="KW-1185">Reference proteome</keyword>